<dbReference type="PANTHER" id="PTHR42718">
    <property type="entry name" value="MAJOR FACILITATOR SUPERFAMILY MULTIDRUG TRANSPORTER MFSC"/>
    <property type="match status" value="1"/>
</dbReference>
<feature type="transmembrane region" description="Helical" evidence="7">
    <location>
        <begin position="318"/>
        <end position="338"/>
    </location>
</feature>
<evidence type="ECO:0000313" key="9">
    <source>
        <dbReference type="EMBL" id="CCM00646.1"/>
    </source>
</evidence>
<dbReference type="FunCoup" id="J4I970">
    <property type="interactions" value="18"/>
</dbReference>
<keyword evidence="10" id="KW-1185">Reference proteome</keyword>
<gene>
    <name evidence="9" type="ORF">FIBRA_02683</name>
</gene>
<evidence type="ECO:0000256" key="6">
    <source>
        <dbReference type="SAM" id="MobiDB-lite"/>
    </source>
</evidence>
<feature type="transmembrane region" description="Helical" evidence="7">
    <location>
        <begin position="358"/>
        <end position="376"/>
    </location>
</feature>
<keyword evidence="5 7" id="KW-0472">Membrane</keyword>
<comment type="subcellular location">
    <subcellularLocation>
        <location evidence="1">Membrane</location>
        <topology evidence="1">Multi-pass membrane protein</topology>
    </subcellularLocation>
</comment>
<dbReference type="InterPro" id="IPR036259">
    <property type="entry name" value="MFS_trans_sf"/>
</dbReference>
<evidence type="ECO:0000256" key="5">
    <source>
        <dbReference type="ARBA" id="ARBA00023136"/>
    </source>
</evidence>
<evidence type="ECO:0000256" key="2">
    <source>
        <dbReference type="ARBA" id="ARBA00022448"/>
    </source>
</evidence>
<evidence type="ECO:0000256" key="1">
    <source>
        <dbReference type="ARBA" id="ARBA00004141"/>
    </source>
</evidence>
<feature type="transmembrane region" description="Helical" evidence="7">
    <location>
        <begin position="408"/>
        <end position="427"/>
    </location>
</feature>
<feature type="transmembrane region" description="Helical" evidence="7">
    <location>
        <begin position="140"/>
        <end position="160"/>
    </location>
</feature>
<sequence>MADDASPDALPDAPPDAPPDDPALPKADVHAPRTLSTLQAVGLIATCTTGMILTSANNTAISISLPTIGDDLAIPEYRLQWVISAYSLSAGCLLLFFGRLADLYGRRNVFLLGVFILAVFGLGCGFAHDEITMDVLRGFQGLGAAACIPAGLGILAHSFPPSRIRSIAFSTFAAGAPVGAALGSAIGGVLTQLTQQHWRSTFYFMTGLGALTFAGGLASFDHDAPSTELDRRVDWLGAFLVTAGLVMIVFVLSDGTIAPNGWRTGYIIALLILGVLLLVAYVAWEHFLEKQLHAHSTAWWTPPPLMRVSLWGRARGKLAITLVIALLEYSSFMTFNFWVQLYYQDYLRLSPVLTMVRLIPMFVTGVICNVFVALVVGRVPLAILVAIGTALTATADLLFALINPAAPYWAFGFPAAVVSVFGADFVFPSGTLFIAKVCLPHEQSVGGALFQTMTQLGGAFGLAISTVVYDSVLARESRRYGVIVNQNGSNAPPAAQLASYKSAMWTGFALGVLGTLLAIVFLRGAGIVGHKKGGDSSSAISGDTAHDEKLGAHLPNEQVESLDKQG</sequence>
<dbReference type="EMBL" id="HE796997">
    <property type="protein sequence ID" value="CCM00646.1"/>
    <property type="molecule type" value="Genomic_DNA"/>
</dbReference>
<feature type="transmembrane region" description="Helical" evidence="7">
    <location>
        <begin position="233"/>
        <end position="253"/>
    </location>
</feature>
<dbReference type="SUPFAM" id="SSF103473">
    <property type="entry name" value="MFS general substrate transporter"/>
    <property type="match status" value="2"/>
</dbReference>
<dbReference type="PROSITE" id="PS50850">
    <property type="entry name" value="MFS"/>
    <property type="match status" value="1"/>
</dbReference>
<keyword evidence="3 7" id="KW-0812">Transmembrane</keyword>
<dbReference type="InterPro" id="IPR011701">
    <property type="entry name" value="MFS"/>
</dbReference>
<keyword evidence="4 7" id="KW-1133">Transmembrane helix</keyword>
<dbReference type="InParanoid" id="J4I970"/>
<evidence type="ECO:0000256" key="3">
    <source>
        <dbReference type="ARBA" id="ARBA00022692"/>
    </source>
</evidence>
<feature type="transmembrane region" description="Helical" evidence="7">
    <location>
        <begin position="448"/>
        <end position="469"/>
    </location>
</feature>
<feature type="transmembrane region" description="Helical" evidence="7">
    <location>
        <begin position="167"/>
        <end position="190"/>
    </location>
</feature>
<feature type="transmembrane region" description="Helical" evidence="7">
    <location>
        <begin position="383"/>
        <end position="402"/>
    </location>
</feature>
<dbReference type="HOGENOM" id="CLU_000960_27_0_1"/>
<proteinExistence type="predicted"/>
<dbReference type="RefSeq" id="XP_012179929.1">
    <property type="nucleotide sequence ID" value="XM_012324539.1"/>
</dbReference>
<keyword evidence="2" id="KW-0813">Transport</keyword>
<dbReference type="GO" id="GO:0016020">
    <property type="term" value="C:membrane"/>
    <property type="evidence" value="ECO:0007669"/>
    <property type="project" value="UniProtKB-SubCell"/>
</dbReference>
<dbReference type="GO" id="GO:0022857">
    <property type="term" value="F:transmembrane transporter activity"/>
    <property type="evidence" value="ECO:0007669"/>
    <property type="project" value="InterPro"/>
</dbReference>
<feature type="transmembrane region" description="Helical" evidence="7">
    <location>
        <begin position="265"/>
        <end position="284"/>
    </location>
</feature>
<dbReference type="PANTHER" id="PTHR42718:SF9">
    <property type="entry name" value="MAJOR FACILITATOR SUPERFAMILY MULTIDRUG TRANSPORTER MFSC"/>
    <property type="match status" value="1"/>
</dbReference>
<reference evidence="9 10" key="1">
    <citation type="journal article" date="2012" name="Appl. Environ. Microbiol.">
        <title>Short-read sequencing for genomic analysis of the brown rot fungus Fibroporia radiculosa.</title>
        <authorList>
            <person name="Tang J.D."/>
            <person name="Perkins A.D."/>
            <person name="Sonstegard T.S."/>
            <person name="Schroeder S.G."/>
            <person name="Burgess S.C."/>
            <person name="Diehl S.V."/>
        </authorList>
    </citation>
    <scope>NUCLEOTIDE SEQUENCE [LARGE SCALE GENOMIC DNA]</scope>
    <source>
        <strain evidence="9 10">TFFH 294</strain>
    </source>
</reference>
<evidence type="ECO:0000256" key="7">
    <source>
        <dbReference type="SAM" id="Phobius"/>
    </source>
</evidence>
<name>J4I970_9APHY</name>
<evidence type="ECO:0000259" key="8">
    <source>
        <dbReference type="PROSITE" id="PS50850"/>
    </source>
</evidence>
<dbReference type="InterPro" id="IPR020846">
    <property type="entry name" value="MFS_dom"/>
</dbReference>
<dbReference type="STRING" id="599839.J4I970"/>
<dbReference type="Proteomes" id="UP000006352">
    <property type="component" value="Unassembled WGS sequence"/>
</dbReference>
<feature type="transmembrane region" description="Helical" evidence="7">
    <location>
        <begin position="79"/>
        <end position="97"/>
    </location>
</feature>
<protein>
    <recommendedName>
        <fullName evidence="8">Major facilitator superfamily (MFS) profile domain-containing protein</fullName>
    </recommendedName>
</protein>
<feature type="domain" description="Major facilitator superfamily (MFS) profile" evidence="8">
    <location>
        <begin position="43"/>
        <end position="526"/>
    </location>
</feature>
<dbReference type="AlphaFoldDB" id="J4I970"/>
<feature type="transmembrane region" description="Helical" evidence="7">
    <location>
        <begin position="109"/>
        <end position="128"/>
    </location>
</feature>
<feature type="compositionally biased region" description="Pro residues" evidence="6">
    <location>
        <begin position="12"/>
        <end position="22"/>
    </location>
</feature>
<dbReference type="GeneID" id="24095557"/>
<dbReference type="OrthoDB" id="5086884at2759"/>
<evidence type="ECO:0000256" key="4">
    <source>
        <dbReference type="ARBA" id="ARBA00022989"/>
    </source>
</evidence>
<organism evidence="9 10">
    <name type="scientific">Fibroporia radiculosa</name>
    <dbReference type="NCBI Taxonomy" id="599839"/>
    <lineage>
        <taxon>Eukaryota</taxon>
        <taxon>Fungi</taxon>
        <taxon>Dikarya</taxon>
        <taxon>Basidiomycota</taxon>
        <taxon>Agaricomycotina</taxon>
        <taxon>Agaricomycetes</taxon>
        <taxon>Polyporales</taxon>
        <taxon>Fibroporiaceae</taxon>
        <taxon>Fibroporia</taxon>
    </lineage>
</organism>
<dbReference type="Pfam" id="PF07690">
    <property type="entry name" value="MFS_1"/>
    <property type="match status" value="2"/>
</dbReference>
<accession>J4I970</accession>
<feature type="transmembrane region" description="Helical" evidence="7">
    <location>
        <begin position="503"/>
        <end position="522"/>
    </location>
</feature>
<feature type="region of interest" description="Disordered" evidence="6">
    <location>
        <begin position="531"/>
        <end position="566"/>
    </location>
</feature>
<feature type="transmembrane region" description="Helical" evidence="7">
    <location>
        <begin position="202"/>
        <end position="221"/>
    </location>
</feature>
<dbReference type="Gene3D" id="1.20.1250.20">
    <property type="entry name" value="MFS general substrate transporter like domains"/>
    <property type="match status" value="2"/>
</dbReference>
<feature type="region of interest" description="Disordered" evidence="6">
    <location>
        <begin position="1"/>
        <end position="28"/>
    </location>
</feature>
<evidence type="ECO:0000313" key="10">
    <source>
        <dbReference type="Proteomes" id="UP000006352"/>
    </source>
</evidence>